<organism evidence="2 3">
    <name type="scientific">Agaribacillus aureus</name>
    <dbReference type="NCBI Taxonomy" id="3051825"/>
    <lineage>
        <taxon>Bacteria</taxon>
        <taxon>Pseudomonadati</taxon>
        <taxon>Bacteroidota</taxon>
        <taxon>Cytophagia</taxon>
        <taxon>Cytophagales</taxon>
        <taxon>Splendidivirgaceae</taxon>
        <taxon>Agaribacillus</taxon>
    </lineage>
</organism>
<evidence type="ECO:0000313" key="2">
    <source>
        <dbReference type="EMBL" id="MDN5210999.1"/>
    </source>
</evidence>
<protein>
    <submittedName>
        <fullName evidence="2">DUF2911 domain-containing protein</fullName>
    </submittedName>
</protein>
<feature type="repeat" description="TPR" evidence="1">
    <location>
        <begin position="314"/>
        <end position="347"/>
    </location>
</feature>
<dbReference type="PANTHER" id="PTHR12558">
    <property type="entry name" value="CELL DIVISION CYCLE 16,23,27"/>
    <property type="match status" value="1"/>
</dbReference>
<evidence type="ECO:0000256" key="1">
    <source>
        <dbReference type="PROSITE-ProRule" id="PRU00339"/>
    </source>
</evidence>
<sequence>MKVKSVLSAGVLLFAIFFTAKTEAQTITTPRVASPAAEVSQTVGISKVTINYSRPSVKGREIWGKLVPYGFNNLGFGTSKAAPWRAGANENTIITFSHDAKIDGKEVPAGSYGYHVAVMENGEATIILSKNYSSWGSFFYDEKEDLLRVNVTTEEIPMTETLTFDFLQNSKNSTIAVLDWDKKRFPMTISFDTDDIVLANAKDQLRGVTGFGWQGPLSAANYCMQNNINHEQALKWVDKSIKANKNFQNVFVKASLLQQTGEKGNGMVMMDEAAQLANIGQLNFLGYQMLMKHKNYDKAIEYFKLNVKNNPEDANVYDSLGEAYKVSGQNKLAIKSLKKSLSLDPPANVKANSIKLLKELGVEDYAGTD</sequence>
<name>A0ABT8KZT5_9BACT</name>
<dbReference type="Gene3D" id="1.25.40.10">
    <property type="entry name" value="Tetratricopeptide repeat domain"/>
    <property type="match status" value="1"/>
</dbReference>
<dbReference type="SMART" id="SM00028">
    <property type="entry name" value="TPR"/>
    <property type="match status" value="2"/>
</dbReference>
<dbReference type="PROSITE" id="PS50005">
    <property type="entry name" value="TPR"/>
    <property type="match status" value="1"/>
</dbReference>
<dbReference type="InterPro" id="IPR011990">
    <property type="entry name" value="TPR-like_helical_dom_sf"/>
</dbReference>
<dbReference type="RefSeq" id="WP_346756335.1">
    <property type="nucleotide sequence ID" value="NZ_JAUJEB010000001.1"/>
</dbReference>
<keyword evidence="3" id="KW-1185">Reference proteome</keyword>
<dbReference type="InterPro" id="IPR021314">
    <property type="entry name" value="DUF2911"/>
</dbReference>
<dbReference type="EMBL" id="JAUJEB010000001">
    <property type="protein sequence ID" value="MDN5210999.1"/>
    <property type="molecule type" value="Genomic_DNA"/>
</dbReference>
<evidence type="ECO:0000313" key="3">
    <source>
        <dbReference type="Proteomes" id="UP001172083"/>
    </source>
</evidence>
<dbReference type="PANTHER" id="PTHR12558:SF13">
    <property type="entry name" value="CELL DIVISION CYCLE PROTEIN 27 HOMOLOG"/>
    <property type="match status" value="1"/>
</dbReference>
<dbReference type="Pfam" id="PF13181">
    <property type="entry name" value="TPR_8"/>
    <property type="match status" value="1"/>
</dbReference>
<dbReference type="SUPFAM" id="SSF81901">
    <property type="entry name" value="HCP-like"/>
    <property type="match status" value="1"/>
</dbReference>
<gene>
    <name evidence="2" type="ORF">QQ020_03030</name>
</gene>
<keyword evidence="1" id="KW-0802">TPR repeat</keyword>
<dbReference type="Proteomes" id="UP001172083">
    <property type="component" value="Unassembled WGS sequence"/>
</dbReference>
<dbReference type="InterPro" id="IPR019734">
    <property type="entry name" value="TPR_rpt"/>
</dbReference>
<reference evidence="2" key="1">
    <citation type="submission" date="2023-06" db="EMBL/GenBank/DDBJ databases">
        <title>Genomic of Agaribacillus aureum.</title>
        <authorList>
            <person name="Wang G."/>
        </authorList>
    </citation>
    <scope>NUCLEOTIDE SEQUENCE</scope>
    <source>
        <strain evidence="2">BMA12</strain>
    </source>
</reference>
<comment type="caution">
    <text evidence="2">The sequence shown here is derived from an EMBL/GenBank/DDBJ whole genome shotgun (WGS) entry which is preliminary data.</text>
</comment>
<proteinExistence type="predicted"/>
<accession>A0ABT8KZT5</accession>
<dbReference type="Pfam" id="PF11138">
    <property type="entry name" value="DUF2911"/>
    <property type="match status" value="1"/>
</dbReference>